<keyword evidence="2" id="KW-0449">Lipoprotein</keyword>
<proteinExistence type="inferred from homology"/>
<keyword evidence="2" id="KW-0812">Transmembrane</keyword>
<dbReference type="NCBIfam" id="TIGR01845">
    <property type="entry name" value="outer_NodT"/>
    <property type="match status" value="1"/>
</dbReference>
<keyword evidence="2" id="KW-1134">Transmembrane beta strand</keyword>
<protein>
    <submittedName>
        <fullName evidence="3">Efflux transporter outer membrane subunit</fullName>
    </submittedName>
</protein>
<keyword evidence="2" id="KW-0732">Signal</keyword>
<dbReference type="Proteomes" id="UP001187221">
    <property type="component" value="Unassembled WGS sequence"/>
</dbReference>
<evidence type="ECO:0000256" key="1">
    <source>
        <dbReference type="ARBA" id="ARBA00007613"/>
    </source>
</evidence>
<keyword evidence="4" id="KW-1185">Reference proteome</keyword>
<dbReference type="PANTHER" id="PTHR30203:SF21">
    <property type="entry name" value="OUTER MEMBRANE COMPONENT OF MULTIDRUG EFFLUX PUMP-RELATED"/>
    <property type="match status" value="1"/>
</dbReference>
<name>A0ABQ6P365_9SPHN</name>
<comment type="similarity">
    <text evidence="1 2">Belongs to the outer membrane factor (OMF) (TC 1.B.17) family.</text>
</comment>
<evidence type="ECO:0000313" key="4">
    <source>
        <dbReference type="Proteomes" id="UP001187221"/>
    </source>
</evidence>
<comment type="subcellular location">
    <subcellularLocation>
        <location evidence="2">Cell membrane</location>
        <topology evidence="2">Lipid-anchor</topology>
    </subcellularLocation>
</comment>
<sequence length="488" mass="50617">MLRASALAAGLPLALLAGCTVGPDYRAPAVMTGKAPVPPLATQGAAAFEAARPLPAHWWHLYDDPRLDALVDKALVHNTDLRVALATLEQTRAQLREIEVQRTPQTGLTVDPSYAKLSGDARGVGQSIPTTAIYDAAASLSYNLDLFGQLRRSVEAGRADVGAAQAALDLARVNVAGQTASAYASVCSAGLQIAVTQRSIAVARHALDVTQRRFDAGIAGANDVVRARTLLRQTEAGLPGLDAARQAALFTLATLTGDTPEAFPAAVATCATPPLVRQPIPVGDGAALLARRPDVRQAERSLAAAVATIGVSTAGLYPSVSLGGSFGTTATALGHVAQSRAFHWSVGPLITWHVPNLSAARAQIAGSNAAARGALARFDGTVLTALRESDTALVRLARQMDNERALGAARDDAATAQRNVERLYAGGVGEFLDTLDAERTLIQSENSLAQATAQVSQDQVSLFMTLGGGWEEAPAVEGIALDGVEQGK</sequence>
<dbReference type="InterPro" id="IPR003423">
    <property type="entry name" value="OMP_efflux"/>
</dbReference>
<feature type="signal peptide" evidence="2">
    <location>
        <begin position="1"/>
        <end position="17"/>
    </location>
</feature>
<dbReference type="EMBL" id="BTFW01000001">
    <property type="protein sequence ID" value="GMM59693.1"/>
    <property type="molecule type" value="Genomic_DNA"/>
</dbReference>
<dbReference type="Gene3D" id="2.20.200.10">
    <property type="entry name" value="Outer membrane efflux proteins (OEP)"/>
    <property type="match status" value="1"/>
</dbReference>
<keyword evidence="2" id="KW-0564">Palmitate</keyword>
<dbReference type="PROSITE" id="PS51257">
    <property type="entry name" value="PROKAR_LIPOPROTEIN"/>
    <property type="match status" value="1"/>
</dbReference>
<keyword evidence="2" id="KW-0472">Membrane</keyword>
<reference evidence="3 4" key="1">
    <citation type="submission" date="2023-06" db="EMBL/GenBank/DDBJ databases">
        <title>Draft genome sequence of Novosphingobium sp. strain IK01.</title>
        <authorList>
            <person name="Hatamoto M."/>
            <person name="Ikarashi T."/>
            <person name="Yamaguchi T."/>
        </authorList>
    </citation>
    <scope>NUCLEOTIDE SEQUENCE [LARGE SCALE GENOMIC DNA]</scope>
    <source>
        <strain evidence="3 4">IK01</strain>
    </source>
</reference>
<gene>
    <name evidence="3" type="ORF">NUTIK01_04700</name>
</gene>
<organism evidence="3 4">
    <name type="scientific">Novosphingobium pituita</name>
    <dbReference type="NCBI Taxonomy" id="3056842"/>
    <lineage>
        <taxon>Bacteria</taxon>
        <taxon>Pseudomonadati</taxon>
        <taxon>Pseudomonadota</taxon>
        <taxon>Alphaproteobacteria</taxon>
        <taxon>Sphingomonadales</taxon>
        <taxon>Sphingomonadaceae</taxon>
        <taxon>Novosphingobium</taxon>
    </lineage>
</organism>
<dbReference type="InterPro" id="IPR010131">
    <property type="entry name" value="MdtP/NodT-like"/>
</dbReference>
<dbReference type="SUPFAM" id="SSF56954">
    <property type="entry name" value="Outer membrane efflux proteins (OEP)"/>
    <property type="match status" value="1"/>
</dbReference>
<dbReference type="Pfam" id="PF02321">
    <property type="entry name" value="OEP"/>
    <property type="match status" value="2"/>
</dbReference>
<evidence type="ECO:0000313" key="3">
    <source>
        <dbReference type="EMBL" id="GMM59693.1"/>
    </source>
</evidence>
<evidence type="ECO:0000256" key="2">
    <source>
        <dbReference type="RuleBase" id="RU362097"/>
    </source>
</evidence>
<comment type="caution">
    <text evidence="3">The sequence shown here is derived from an EMBL/GenBank/DDBJ whole genome shotgun (WGS) entry which is preliminary data.</text>
</comment>
<accession>A0ABQ6P365</accession>
<dbReference type="PANTHER" id="PTHR30203">
    <property type="entry name" value="OUTER MEMBRANE CATION EFFLUX PROTEIN"/>
    <property type="match status" value="1"/>
</dbReference>
<feature type="chain" id="PRO_5044957980" evidence="2">
    <location>
        <begin position="18"/>
        <end position="488"/>
    </location>
</feature>
<dbReference type="Gene3D" id="1.20.1600.10">
    <property type="entry name" value="Outer membrane efflux proteins (OEP)"/>
    <property type="match status" value="1"/>
</dbReference>